<sequence length="278" mass="31280">MLGKRIGLGSSCEVYEWMDSNKVVKLFHADTPAGAVQREYRNCSIAWEHGLSTARTFEQVSWEGRHGIIFEKIEGETLLHRIFEQLYALRTFDFNEPNNDLRKLAAVLNDIHQIKATGIATEQIKHLKSIMGHPAVFTDDELCAIHTYMDQLPVKQQFCHGDTNPGNVIIKNNKMYMVDWMHASIGNPAADVAEVCIMIEFAVLPPETPAAVKDFFETSRQVALNIFIDEYCKLSGVSEDEIRAWYIPAAARSISSGALAEEQVAKLVSMIRNVLYTS</sequence>
<dbReference type="SUPFAM" id="SSF56112">
    <property type="entry name" value="Protein kinase-like (PK-like)"/>
    <property type="match status" value="1"/>
</dbReference>
<dbReference type="InterPro" id="IPR011009">
    <property type="entry name" value="Kinase-like_dom_sf"/>
</dbReference>
<evidence type="ECO:0000313" key="2">
    <source>
        <dbReference type="EMBL" id="MEB4796371.1"/>
    </source>
</evidence>
<organism evidence="2 3">
    <name type="scientific">Paenibacillus chondroitinus</name>
    <dbReference type="NCBI Taxonomy" id="59842"/>
    <lineage>
        <taxon>Bacteria</taxon>
        <taxon>Bacillati</taxon>
        <taxon>Bacillota</taxon>
        <taxon>Bacilli</taxon>
        <taxon>Bacillales</taxon>
        <taxon>Paenibacillaceae</taxon>
        <taxon>Paenibacillus</taxon>
    </lineage>
</organism>
<feature type="domain" description="Aminoglycoside phosphotransferase" evidence="1">
    <location>
        <begin position="5"/>
        <end position="201"/>
    </location>
</feature>
<dbReference type="EMBL" id="JAROBY010000035">
    <property type="protein sequence ID" value="MEB4796371.1"/>
    <property type="molecule type" value="Genomic_DNA"/>
</dbReference>
<evidence type="ECO:0000313" key="3">
    <source>
        <dbReference type="Proteomes" id="UP001355653"/>
    </source>
</evidence>
<dbReference type="Proteomes" id="UP001355653">
    <property type="component" value="Unassembled WGS sequence"/>
</dbReference>
<evidence type="ECO:0000259" key="1">
    <source>
        <dbReference type="Pfam" id="PF01636"/>
    </source>
</evidence>
<dbReference type="Pfam" id="PF01636">
    <property type="entry name" value="APH"/>
    <property type="match status" value="1"/>
</dbReference>
<accession>A0ABU6DHP0</accession>
<reference evidence="2 3" key="1">
    <citation type="submission" date="2023-03" db="EMBL/GenBank/DDBJ databases">
        <title>Bacillus Genome Sequencing.</title>
        <authorList>
            <person name="Dunlap C."/>
        </authorList>
    </citation>
    <scope>NUCLEOTIDE SEQUENCE [LARGE SCALE GENOMIC DNA]</scope>
    <source>
        <strain evidence="2 3">NRS-1351</strain>
    </source>
</reference>
<dbReference type="InterPro" id="IPR002575">
    <property type="entry name" value="Aminoglycoside_PTrfase"/>
</dbReference>
<dbReference type="Gene3D" id="3.90.1200.10">
    <property type="match status" value="1"/>
</dbReference>
<comment type="caution">
    <text evidence="2">The sequence shown here is derived from an EMBL/GenBank/DDBJ whole genome shotgun (WGS) entry which is preliminary data.</text>
</comment>
<name>A0ABU6DHP0_9BACL</name>
<keyword evidence="3" id="KW-1185">Reference proteome</keyword>
<gene>
    <name evidence="2" type="ORF">P5G65_20915</name>
</gene>
<dbReference type="RefSeq" id="WP_127450650.1">
    <property type="nucleotide sequence ID" value="NZ_JAROBY010000035.1"/>
</dbReference>
<proteinExistence type="predicted"/>
<protein>
    <submittedName>
        <fullName evidence="2">Phosphotransferase</fullName>
    </submittedName>
</protein>